<keyword evidence="1" id="KW-0812">Transmembrane</keyword>
<dbReference type="Gene3D" id="1.20.144.10">
    <property type="entry name" value="Phosphatidic acid phosphatase type 2/haloperoxidase"/>
    <property type="match status" value="1"/>
</dbReference>
<feature type="transmembrane region" description="Helical" evidence="1">
    <location>
        <begin position="165"/>
        <end position="186"/>
    </location>
</feature>
<evidence type="ECO:0000313" key="4">
    <source>
        <dbReference type="Proteomes" id="UP001302719"/>
    </source>
</evidence>
<proteinExistence type="predicted"/>
<gene>
    <name evidence="3" type="ORF">PP769_08450</name>
</gene>
<keyword evidence="4" id="KW-1185">Reference proteome</keyword>
<dbReference type="GO" id="GO:0016020">
    <property type="term" value="C:membrane"/>
    <property type="evidence" value="ECO:0007669"/>
    <property type="project" value="UniProtKB-SubCell"/>
</dbReference>
<keyword evidence="1" id="KW-1133">Transmembrane helix</keyword>
<feature type="transmembrane region" description="Helical" evidence="1">
    <location>
        <begin position="140"/>
        <end position="158"/>
    </location>
</feature>
<keyword evidence="1" id="KW-0472">Membrane</keyword>
<sequence>MMRLGNLTLGKPFLWPVERFLRNTIFVLAIFDLAVILVRKIGFDWFSYTLFFALGIFIITVGLFYRSSGRSERISMTLMATGMLLLFTIVLSVFGYLLLPLWREPIDPFLVQIDAWFGYSWPDIVQFAGRHPLFNELTRYAYLSSIPQMALLFIILGFGGKQKELHVFILSITASGLATLGFWALFPAFGTSVLYDISGTIEQAARPLVGSSYGAELLRLGAEGPKFISPKDMEGLVAFPSYHTIMAVLAMYAARTTRWWFPILIVINLFVLPGVLIHGGHHLIDVFGGVLTAACIIYVARQVVPGKEIQADGVFVAPEQEMAFSKCSTDMPGLHP</sequence>
<evidence type="ECO:0000256" key="1">
    <source>
        <dbReference type="SAM" id="Phobius"/>
    </source>
</evidence>
<dbReference type="EMBL" id="CP116967">
    <property type="protein sequence ID" value="WNM59770.1"/>
    <property type="molecule type" value="Genomic_DNA"/>
</dbReference>
<evidence type="ECO:0000313" key="3">
    <source>
        <dbReference type="EMBL" id="WNM59770.1"/>
    </source>
</evidence>
<dbReference type="KEGG" id="nall:PP769_08450"/>
<dbReference type="Pfam" id="PF14378">
    <property type="entry name" value="PAP2_3"/>
    <property type="match status" value="1"/>
</dbReference>
<feature type="transmembrane region" description="Helical" evidence="1">
    <location>
        <begin position="20"/>
        <end position="39"/>
    </location>
</feature>
<feature type="transmembrane region" description="Helical" evidence="1">
    <location>
        <begin position="259"/>
        <end position="277"/>
    </location>
</feature>
<organism evidence="3 4">
    <name type="scientific">Candidatus Nitrospira allomarina</name>
    <dbReference type="NCBI Taxonomy" id="3020900"/>
    <lineage>
        <taxon>Bacteria</taxon>
        <taxon>Pseudomonadati</taxon>
        <taxon>Nitrospirota</taxon>
        <taxon>Nitrospiria</taxon>
        <taxon>Nitrospirales</taxon>
        <taxon>Nitrospiraceae</taxon>
        <taxon>Nitrospira</taxon>
    </lineage>
</organism>
<reference evidence="3 4" key="1">
    <citation type="submission" date="2023-01" db="EMBL/GenBank/DDBJ databases">
        <title>Cultivation and genomic characterization of new, ubiquitous marine nitrite-oxidizing bacteria from the Nitrospirales.</title>
        <authorList>
            <person name="Mueller A.J."/>
            <person name="Daebeler A."/>
            <person name="Herbold C.W."/>
            <person name="Kirkegaard R.H."/>
            <person name="Daims H."/>
        </authorList>
    </citation>
    <scope>NUCLEOTIDE SEQUENCE [LARGE SCALE GENOMIC DNA]</scope>
    <source>
        <strain evidence="3 4">VA</strain>
    </source>
</reference>
<feature type="transmembrane region" description="Helical" evidence="1">
    <location>
        <begin position="45"/>
        <end position="65"/>
    </location>
</feature>
<feature type="transmembrane region" description="Helical" evidence="1">
    <location>
        <begin position="77"/>
        <end position="99"/>
    </location>
</feature>
<name>A0AA96GGB1_9BACT</name>
<dbReference type="AlphaFoldDB" id="A0AA96GGB1"/>
<accession>A0AA96GGB1</accession>
<protein>
    <submittedName>
        <fullName evidence="3">Phosphatase PAP2 family protein</fullName>
    </submittedName>
</protein>
<feature type="domain" description="Inositolphosphotransferase Aur1/Ipt1" evidence="2">
    <location>
        <begin position="110"/>
        <end position="298"/>
    </location>
</feature>
<evidence type="ECO:0000259" key="2">
    <source>
        <dbReference type="Pfam" id="PF14378"/>
    </source>
</evidence>
<feature type="transmembrane region" description="Helical" evidence="1">
    <location>
        <begin position="283"/>
        <end position="300"/>
    </location>
</feature>
<dbReference type="Proteomes" id="UP001302719">
    <property type="component" value="Chromosome"/>
</dbReference>
<dbReference type="RefSeq" id="WP_312646612.1">
    <property type="nucleotide sequence ID" value="NZ_CP116967.1"/>
</dbReference>
<dbReference type="InterPro" id="IPR026841">
    <property type="entry name" value="Aur1/Ipt1"/>
</dbReference>
<feature type="transmembrane region" description="Helical" evidence="1">
    <location>
        <begin position="235"/>
        <end position="252"/>
    </location>
</feature>